<protein>
    <recommendedName>
        <fullName evidence="7">Phosphatidic acid phosphatase type 2/haloperoxidase domain-containing protein</fullName>
    </recommendedName>
</protein>
<dbReference type="InterPro" id="IPR000326">
    <property type="entry name" value="PAP2/HPO"/>
</dbReference>
<dbReference type="GO" id="GO:0006644">
    <property type="term" value="P:phospholipid metabolic process"/>
    <property type="evidence" value="ECO:0007669"/>
    <property type="project" value="InterPro"/>
</dbReference>
<feature type="transmembrane region" description="Helical" evidence="6">
    <location>
        <begin position="240"/>
        <end position="259"/>
    </location>
</feature>
<evidence type="ECO:0000256" key="6">
    <source>
        <dbReference type="SAM" id="Phobius"/>
    </source>
</evidence>
<dbReference type="GO" id="GO:0046839">
    <property type="term" value="P:phospholipid dephosphorylation"/>
    <property type="evidence" value="ECO:0007669"/>
    <property type="project" value="TreeGrafter"/>
</dbReference>
<dbReference type="PANTHER" id="PTHR10165">
    <property type="entry name" value="LIPID PHOSPHATE PHOSPHATASE"/>
    <property type="match status" value="1"/>
</dbReference>
<dbReference type="InterPro" id="IPR036938">
    <property type="entry name" value="PAP2/HPO_sf"/>
</dbReference>
<keyword evidence="3 6" id="KW-0812">Transmembrane</keyword>
<reference evidence="8" key="2">
    <citation type="journal article" date="2021" name="Genome Biol. Evol.">
        <title>Developing a high-quality reference genome for a parasitic bivalve with doubly uniparental inheritance (Bivalvia: Unionida).</title>
        <authorList>
            <person name="Smith C.H."/>
        </authorList>
    </citation>
    <scope>NUCLEOTIDE SEQUENCE</scope>
    <source>
        <strain evidence="8">CHS0354</strain>
        <tissue evidence="8">Mantle</tissue>
    </source>
</reference>
<dbReference type="Gene3D" id="1.20.144.10">
    <property type="entry name" value="Phosphatidic acid phosphatase type 2/haloperoxidase"/>
    <property type="match status" value="1"/>
</dbReference>
<proteinExistence type="inferred from homology"/>
<feature type="transmembrane region" description="Helical" evidence="6">
    <location>
        <begin position="271"/>
        <end position="290"/>
    </location>
</feature>
<dbReference type="SMART" id="SM00014">
    <property type="entry name" value="acidPPc"/>
    <property type="match status" value="1"/>
</dbReference>
<keyword evidence="4 6" id="KW-1133">Transmembrane helix</keyword>
<evidence type="ECO:0000256" key="1">
    <source>
        <dbReference type="ARBA" id="ARBA00004141"/>
    </source>
</evidence>
<dbReference type="Pfam" id="PF01569">
    <property type="entry name" value="PAP2"/>
    <property type="match status" value="1"/>
</dbReference>
<sequence>MLCVHHFSMSTRDKAREELFISTTHCSIVQLSRMFSVLWMVFDVFIFLTVSVIAALLAFDQLGIKPAVNGFFCRDENLMYPYRLSSIPAELVAFLFVLMPFVLMTGIEAIRHYHFRPKDTGWNCTWYWDTCYKTAGVFLFGMSVTVLLGEITKLAVGRLRPHFLDVCKPDYNKTNCFSDNIPIYVDVGDQHCQGNEVSLLADARKSFPFIHAAMAFYAVVYLNIYLQVRLKWRKVMLLRPAIQALYIGLAIYIACSGVADHRHYWSDAVGGALLGATVAILTVCFVSTLLDKWIRQDKLCNMQRNTYYKEIAIENDNAKRVPLLVF</sequence>
<evidence type="ECO:0000313" key="8">
    <source>
        <dbReference type="EMBL" id="KAK3591651.1"/>
    </source>
</evidence>
<name>A0AAE0SGM3_9BIVA</name>
<comment type="similarity">
    <text evidence="2">Belongs to the PA-phosphatase related phosphoesterase family.</text>
</comment>
<dbReference type="EMBL" id="JAEAOA010002340">
    <property type="protein sequence ID" value="KAK3591651.1"/>
    <property type="molecule type" value="Genomic_DNA"/>
</dbReference>
<dbReference type="AlphaFoldDB" id="A0AAE0SGM3"/>
<feature type="transmembrane region" description="Helical" evidence="6">
    <location>
        <begin position="209"/>
        <end position="228"/>
    </location>
</feature>
<dbReference type="CDD" id="cd03384">
    <property type="entry name" value="PAP2_wunen"/>
    <property type="match status" value="1"/>
</dbReference>
<evidence type="ECO:0000259" key="7">
    <source>
        <dbReference type="SMART" id="SM00014"/>
    </source>
</evidence>
<evidence type="ECO:0000256" key="4">
    <source>
        <dbReference type="ARBA" id="ARBA00022989"/>
    </source>
</evidence>
<dbReference type="GO" id="GO:0005886">
    <property type="term" value="C:plasma membrane"/>
    <property type="evidence" value="ECO:0007669"/>
    <property type="project" value="TreeGrafter"/>
</dbReference>
<dbReference type="InterPro" id="IPR043216">
    <property type="entry name" value="PAP-like"/>
</dbReference>
<comment type="subcellular location">
    <subcellularLocation>
        <location evidence="1">Membrane</location>
        <topology evidence="1">Multi-pass membrane protein</topology>
    </subcellularLocation>
</comment>
<dbReference type="SUPFAM" id="SSF48317">
    <property type="entry name" value="Acid phosphatase/Vanadium-dependent haloperoxidase"/>
    <property type="match status" value="1"/>
</dbReference>
<comment type="caution">
    <text evidence="8">The sequence shown here is derived from an EMBL/GenBank/DDBJ whole genome shotgun (WGS) entry which is preliminary data.</text>
</comment>
<keyword evidence="5 6" id="KW-0472">Membrane</keyword>
<feature type="transmembrane region" description="Helical" evidence="6">
    <location>
        <begin position="131"/>
        <end position="151"/>
    </location>
</feature>
<accession>A0AAE0SGM3</accession>
<evidence type="ECO:0000256" key="2">
    <source>
        <dbReference type="ARBA" id="ARBA00008816"/>
    </source>
</evidence>
<keyword evidence="9" id="KW-1185">Reference proteome</keyword>
<reference evidence="8" key="1">
    <citation type="journal article" date="2021" name="Genome Biol. Evol.">
        <title>A High-Quality Reference Genome for a Parasitic Bivalve with Doubly Uniparental Inheritance (Bivalvia: Unionida).</title>
        <authorList>
            <person name="Smith C.H."/>
        </authorList>
    </citation>
    <scope>NUCLEOTIDE SEQUENCE</scope>
    <source>
        <strain evidence="8">CHS0354</strain>
    </source>
</reference>
<feature type="domain" description="Phosphatidic acid phosphatase type 2/haloperoxidase" evidence="7">
    <location>
        <begin position="135"/>
        <end position="283"/>
    </location>
</feature>
<evidence type="ECO:0000256" key="3">
    <source>
        <dbReference type="ARBA" id="ARBA00022692"/>
    </source>
</evidence>
<dbReference type="GO" id="GO:0008195">
    <property type="term" value="F:phosphatidate phosphatase activity"/>
    <property type="evidence" value="ECO:0007669"/>
    <property type="project" value="TreeGrafter"/>
</dbReference>
<reference evidence="8" key="3">
    <citation type="submission" date="2023-05" db="EMBL/GenBank/DDBJ databases">
        <authorList>
            <person name="Smith C.H."/>
        </authorList>
    </citation>
    <scope>NUCLEOTIDE SEQUENCE</scope>
    <source>
        <strain evidence="8">CHS0354</strain>
        <tissue evidence="8">Mantle</tissue>
    </source>
</reference>
<evidence type="ECO:0000313" key="9">
    <source>
        <dbReference type="Proteomes" id="UP001195483"/>
    </source>
</evidence>
<organism evidence="8 9">
    <name type="scientific">Potamilus streckersoni</name>
    <dbReference type="NCBI Taxonomy" id="2493646"/>
    <lineage>
        <taxon>Eukaryota</taxon>
        <taxon>Metazoa</taxon>
        <taxon>Spiralia</taxon>
        <taxon>Lophotrochozoa</taxon>
        <taxon>Mollusca</taxon>
        <taxon>Bivalvia</taxon>
        <taxon>Autobranchia</taxon>
        <taxon>Heteroconchia</taxon>
        <taxon>Palaeoheterodonta</taxon>
        <taxon>Unionida</taxon>
        <taxon>Unionoidea</taxon>
        <taxon>Unionidae</taxon>
        <taxon>Ambleminae</taxon>
        <taxon>Lampsilini</taxon>
        <taxon>Potamilus</taxon>
    </lineage>
</organism>
<dbReference type="PANTHER" id="PTHR10165:SF103">
    <property type="entry name" value="PHOSPHOLIPID PHOSPHATASE HOMOLOG 1.2 HOMOLOG"/>
    <property type="match status" value="1"/>
</dbReference>
<dbReference type="GO" id="GO:0007165">
    <property type="term" value="P:signal transduction"/>
    <property type="evidence" value="ECO:0007669"/>
    <property type="project" value="TreeGrafter"/>
</dbReference>
<feature type="transmembrane region" description="Helical" evidence="6">
    <location>
        <begin position="37"/>
        <end position="59"/>
    </location>
</feature>
<feature type="transmembrane region" description="Helical" evidence="6">
    <location>
        <begin position="91"/>
        <end position="110"/>
    </location>
</feature>
<gene>
    <name evidence="8" type="ORF">CHS0354_040561</name>
</gene>
<dbReference type="Proteomes" id="UP001195483">
    <property type="component" value="Unassembled WGS sequence"/>
</dbReference>
<evidence type="ECO:0000256" key="5">
    <source>
        <dbReference type="ARBA" id="ARBA00023136"/>
    </source>
</evidence>